<sequence>PLEWLKDEKHRNSCLQHFKINLQDYDYKVEYVKGKDNACADYLSRKDDRDKTPIPNSKNLTAKIFRKDFHPAGTLSAADSTVYDILPAAATPLTEIDVDVNAVTRAMTKKTISQPTLSDSMPLITNYTPPLTEAITIASHEEVKQAQATDPAIAKIITTLQTENAAKHPPVFFMEDGLLYRQIKDNRQLVVSIYG</sequence>
<dbReference type="AlphaFoldDB" id="A0A915L597"/>
<keyword evidence="1" id="KW-1185">Reference proteome</keyword>
<organism evidence="1 2">
    <name type="scientific">Romanomermis culicivorax</name>
    <name type="common">Nematode worm</name>
    <dbReference type="NCBI Taxonomy" id="13658"/>
    <lineage>
        <taxon>Eukaryota</taxon>
        <taxon>Metazoa</taxon>
        <taxon>Ecdysozoa</taxon>
        <taxon>Nematoda</taxon>
        <taxon>Enoplea</taxon>
        <taxon>Dorylaimia</taxon>
        <taxon>Mermithida</taxon>
        <taxon>Mermithoidea</taxon>
        <taxon>Mermithidae</taxon>
        <taxon>Romanomermis</taxon>
    </lineage>
</organism>
<accession>A0A915L597</accession>
<dbReference type="Proteomes" id="UP000887565">
    <property type="component" value="Unplaced"/>
</dbReference>
<reference evidence="2" key="1">
    <citation type="submission" date="2022-11" db="UniProtKB">
        <authorList>
            <consortium name="WormBaseParasite"/>
        </authorList>
    </citation>
    <scope>IDENTIFICATION</scope>
</reference>
<evidence type="ECO:0000313" key="2">
    <source>
        <dbReference type="WBParaSite" id="nRc.2.0.1.t44945-RA"/>
    </source>
</evidence>
<evidence type="ECO:0000313" key="1">
    <source>
        <dbReference type="Proteomes" id="UP000887565"/>
    </source>
</evidence>
<dbReference type="WBParaSite" id="nRc.2.0.1.t44945-RA">
    <property type="protein sequence ID" value="nRc.2.0.1.t44945-RA"/>
    <property type="gene ID" value="nRc.2.0.1.g44945"/>
</dbReference>
<protein>
    <submittedName>
        <fullName evidence="2">Polyprotein</fullName>
    </submittedName>
</protein>
<name>A0A915L597_ROMCU</name>
<proteinExistence type="predicted"/>